<dbReference type="GO" id="GO:0004721">
    <property type="term" value="F:phosphoprotein phosphatase activity"/>
    <property type="evidence" value="ECO:0007669"/>
    <property type="project" value="UniProtKB-KW"/>
</dbReference>
<comment type="caution">
    <text evidence="6">The sequence shown here is derived from an EMBL/GenBank/DDBJ whole genome shotgun (WGS) entry which is preliminary data.</text>
</comment>
<proteinExistence type="inferred from homology"/>
<dbReference type="PRINTS" id="PR01908">
    <property type="entry name" value="ADSPHPHTASE"/>
</dbReference>
<evidence type="ECO:0000259" key="5">
    <source>
        <dbReference type="PROSITE" id="PS50056"/>
    </source>
</evidence>
<evidence type="ECO:0000313" key="6">
    <source>
        <dbReference type="EMBL" id="GMT31381.1"/>
    </source>
</evidence>
<evidence type="ECO:0000256" key="2">
    <source>
        <dbReference type="ARBA" id="ARBA00022801"/>
    </source>
</evidence>
<sequence>VKAMGKNDIMGPSGLGDIANQRVSAKQEKPKLEPPKNLMSMTEIRPYLLLSGFGCITQGKIKQMGITHAVDCTNLKNSKRFTDMEYLEVPVEDSAICKVSQYFETVANFIEGAKSKGGKCVVFCAAGISRAPTFTMMYLVQKENMTLREAYHLVNQMRPIVSPNTGFWQQMIDFEAAKTGAESSVKLIRGRMARPVPDVYLQRKEAAVA</sequence>
<evidence type="ECO:0000313" key="7">
    <source>
        <dbReference type="Proteomes" id="UP001432322"/>
    </source>
</evidence>
<evidence type="ECO:0000259" key="4">
    <source>
        <dbReference type="PROSITE" id="PS50054"/>
    </source>
</evidence>
<dbReference type="EMBL" id="BTSY01000006">
    <property type="protein sequence ID" value="GMT31381.1"/>
    <property type="molecule type" value="Genomic_DNA"/>
</dbReference>
<dbReference type="InterPro" id="IPR000387">
    <property type="entry name" value="Tyr_Pase_dom"/>
</dbReference>
<keyword evidence="7" id="KW-1185">Reference proteome</keyword>
<dbReference type="CDD" id="cd14514">
    <property type="entry name" value="DUSP14-like"/>
    <property type="match status" value="1"/>
</dbReference>
<evidence type="ECO:0008006" key="8">
    <source>
        <dbReference type="Google" id="ProtNLM"/>
    </source>
</evidence>
<evidence type="ECO:0000256" key="3">
    <source>
        <dbReference type="ARBA" id="ARBA00022912"/>
    </source>
</evidence>
<dbReference type="SUPFAM" id="SSF52799">
    <property type="entry name" value="(Phosphotyrosine protein) phosphatases II"/>
    <property type="match status" value="1"/>
</dbReference>
<accession>A0AAV5WGJ4</accession>
<keyword evidence="3" id="KW-0904">Protein phosphatase</keyword>
<dbReference type="InterPro" id="IPR029021">
    <property type="entry name" value="Prot-tyrosine_phosphatase-like"/>
</dbReference>
<dbReference type="PROSITE" id="PS50056">
    <property type="entry name" value="TYR_PHOSPHATASE_2"/>
    <property type="match status" value="1"/>
</dbReference>
<name>A0AAV5WGJ4_9BILA</name>
<dbReference type="AlphaFoldDB" id="A0AAV5WGJ4"/>
<comment type="similarity">
    <text evidence="1">Belongs to the protein-tyrosine phosphatase family. Non-receptor class dual specificity subfamily.</text>
</comment>
<dbReference type="SMART" id="SM00195">
    <property type="entry name" value="DSPc"/>
    <property type="match status" value="1"/>
</dbReference>
<dbReference type="PROSITE" id="PS50054">
    <property type="entry name" value="TYR_PHOSPHATASE_DUAL"/>
    <property type="match status" value="1"/>
</dbReference>
<dbReference type="Gene3D" id="3.90.190.10">
    <property type="entry name" value="Protein tyrosine phosphatase superfamily"/>
    <property type="match status" value="1"/>
</dbReference>
<keyword evidence="2" id="KW-0378">Hydrolase</keyword>
<dbReference type="Pfam" id="PF00782">
    <property type="entry name" value="DSPc"/>
    <property type="match status" value="1"/>
</dbReference>
<dbReference type="GO" id="GO:0005737">
    <property type="term" value="C:cytoplasm"/>
    <property type="evidence" value="ECO:0007669"/>
    <property type="project" value="TreeGrafter"/>
</dbReference>
<organism evidence="6 7">
    <name type="scientific">Pristionchus fissidentatus</name>
    <dbReference type="NCBI Taxonomy" id="1538716"/>
    <lineage>
        <taxon>Eukaryota</taxon>
        <taxon>Metazoa</taxon>
        <taxon>Ecdysozoa</taxon>
        <taxon>Nematoda</taxon>
        <taxon>Chromadorea</taxon>
        <taxon>Rhabditida</taxon>
        <taxon>Rhabditina</taxon>
        <taxon>Diplogasteromorpha</taxon>
        <taxon>Diplogasteroidea</taxon>
        <taxon>Neodiplogasteridae</taxon>
        <taxon>Pristionchus</taxon>
    </lineage>
</organism>
<gene>
    <name evidence="6" type="ORF">PFISCL1PPCAC_22678</name>
</gene>
<protein>
    <recommendedName>
        <fullName evidence="8">Dual specificity phosphatase</fullName>
    </recommendedName>
</protein>
<feature type="domain" description="Tyrosine-protein phosphatase" evidence="4">
    <location>
        <begin position="40"/>
        <end position="180"/>
    </location>
</feature>
<dbReference type="InterPro" id="IPR052103">
    <property type="entry name" value="Dual_spec_Phospatases"/>
</dbReference>
<dbReference type="PANTHER" id="PTHR45961">
    <property type="entry name" value="IP21249P"/>
    <property type="match status" value="1"/>
</dbReference>
<feature type="domain" description="Tyrosine specific protein phosphatases" evidence="5">
    <location>
        <begin position="100"/>
        <end position="159"/>
    </location>
</feature>
<dbReference type="PANTHER" id="PTHR45961:SF3">
    <property type="entry name" value="DUAL SPECIFICITY PROTEIN PHOSPHATASE 14"/>
    <property type="match status" value="1"/>
</dbReference>
<dbReference type="Proteomes" id="UP001432322">
    <property type="component" value="Unassembled WGS sequence"/>
</dbReference>
<evidence type="ECO:0000256" key="1">
    <source>
        <dbReference type="ARBA" id="ARBA00008601"/>
    </source>
</evidence>
<feature type="non-terminal residue" evidence="6">
    <location>
        <position position="1"/>
    </location>
</feature>
<dbReference type="InterPro" id="IPR000340">
    <property type="entry name" value="Dual-sp_phosphatase_cat-dom"/>
</dbReference>
<dbReference type="InterPro" id="IPR020422">
    <property type="entry name" value="TYR_PHOSPHATASE_DUAL_dom"/>
</dbReference>
<reference evidence="6" key="1">
    <citation type="submission" date="2023-10" db="EMBL/GenBank/DDBJ databases">
        <title>Genome assembly of Pristionchus species.</title>
        <authorList>
            <person name="Yoshida K."/>
            <person name="Sommer R.J."/>
        </authorList>
    </citation>
    <scope>NUCLEOTIDE SEQUENCE</scope>
    <source>
        <strain evidence="6">RS5133</strain>
    </source>
</reference>